<keyword evidence="6 9" id="KW-0443">Lipid metabolism</keyword>
<protein>
    <recommendedName>
        <fullName evidence="9">3-hydroxyacyl-[acyl-carrier-protein] dehydratase FabZ</fullName>
        <ecNumber evidence="9">4.2.1.59</ecNumber>
    </recommendedName>
    <alternativeName>
        <fullName evidence="9">(3R)-hydroxymyristoyl-[acyl-carrier-protein] dehydratase</fullName>
        <shortName evidence="9">(3R)-hydroxymyristoyl-ACP dehydrase</shortName>
    </alternativeName>
    <alternativeName>
        <fullName evidence="9">Beta-hydroxyacyl-ACP dehydratase</fullName>
    </alternativeName>
</protein>
<dbReference type="NCBIfam" id="NF000582">
    <property type="entry name" value="PRK00006.1"/>
    <property type="match status" value="1"/>
</dbReference>
<proteinExistence type="inferred from homology"/>
<sequence>MTETPSADAPASDDAAAAPAQAEYGSADISRIQRMIPHRYPFLLVDKVEKMVKGDSCVGIKMITMNEPQFTGHFPAEPVMPGVLIVEAMAQTAAVLVVDTLGMEGQDLLVYFMTLDKCRFRNRVVPGDRMELRVKILRGRGRIWKFWGEAWVDDKLCAEADFSAMIVMPDHKSRQG</sequence>
<comment type="subcellular location">
    <subcellularLocation>
        <location evidence="1 9">Cytoplasm</location>
    </subcellularLocation>
</comment>
<keyword evidence="4 9" id="KW-0444">Lipid biosynthesis</keyword>
<accession>A0A1I3IQ63</accession>
<dbReference type="STRING" id="1114924.SAMN05216258_107172"/>
<dbReference type="GO" id="GO:0009245">
    <property type="term" value="P:lipid A biosynthetic process"/>
    <property type="evidence" value="ECO:0007669"/>
    <property type="project" value="UniProtKB-UniRule"/>
</dbReference>
<dbReference type="GO" id="GO:0019171">
    <property type="term" value="F:(3R)-hydroxyacyl-[acyl-carrier-protein] dehydratase activity"/>
    <property type="evidence" value="ECO:0007669"/>
    <property type="project" value="UniProtKB-EC"/>
</dbReference>
<dbReference type="InterPro" id="IPR013114">
    <property type="entry name" value="FabA_FabZ"/>
</dbReference>
<dbReference type="SUPFAM" id="SSF54637">
    <property type="entry name" value="Thioesterase/thiol ester dehydrase-isomerase"/>
    <property type="match status" value="1"/>
</dbReference>
<dbReference type="InterPro" id="IPR010084">
    <property type="entry name" value="FabZ"/>
</dbReference>
<evidence type="ECO:0000256" key="4">
    <source>
        <dbReference type="ARBA" id="ARBA00022516"/>
    </source>
</evidence>
<dbReference type="Pfam" id="PF07977">
    <property type="entry name" value="FabA"/>
    <property type="match status" value="1"/>
</dbReference>
<name>A0A1I3IQ63_9RHOB</name>
<evidence type="ECO:0000256" key="6">
    <source>
        <dbReference type="ARBA" id="ARBA00023098"/>
    </source>
</evidence>
<evidence type="ECO:0000256" key="5">
    <source>
        <dbReference type="ARBA" id="ARBA00022556"/>
    </source>
</evidence>
<gene>
    <name evidence="9" type="primary">fabZ</name>
    <name evidence="10" type="ORF">SAMN05216258_107172</name>
</gene>
<dbReference type="CDD" id="cd01288">
    <property type="entry name" value="FabZ"/>
    <property type="match status" value="1"/>
</dbReference>
<evidence type="ECO:0000256" key="3">
    <source>
        <dbReference type="ARBA" id="ARBA00022490"/>
    </source>
</evidence>
<dbReference type="FunFam" id="3.10.129.10:FF:000001">
    <property type="entry name" value="3-hydroxyacyl-[acyl-carrier-protein] dehydratase FabZ"/>
    <property type="match status" value="1"/>
</dbReference>
<comment type="similarity">
    <text evidence="2 9">Belongs to the thioester dehydratase family. FabZ subfamily.</text>
</comment>
<evidence type="ECO:0000313" key="10">
    <source>
        <dbReference type="EMBL" id="SFI50094.1"/>
    </source>
</evidence>
<dbReference type="RefSeq" id="WP_092861178.1">
    <property type="nucleotide sequence ID" value="NZ_FOQH01000007.1"/>
</dbReference>
<evidence type="ECO:0000256" key="7">
    <source>
        <dbReference type="ARBA" id="ARBA00023239"/>
    </source>
</evidence>
<dbReference type="Gene3D" id="3.10.129.10">
    <property type="entry name" value="Hotdog Thioesterase"/>
    <property type="match status" value="1"/>
</dbReference>
<keyword evidence="5 9" id="KW-0441">Lipid A biosynthesis</keyword>
<feature type="active site" evidence="9">
    <location>
        <position position="73"/>
    </location>
</feature>
<keyword evidence="3 9" id="KW-0963">Cytoplasm</keyword>
<dbReference type="OrthoDB" id="9772788at2"/>
<evidence type="ECO:0000256" key="1">
    <source>
        <dbReference type="ARBA" id="ARBA00004496"/>
    </source>
</evidence>
<comment type="catalytic activity">
    <reaction evidence="9">
        <text>a (3R)-hydroxyacyl-[ACP] = a (2E)-enoyl-[ACP] + H2O</text>
        <dbReference type="Rhea" id="RHEA:13097"/>
        <dbReference type="Rhea" id="RHEA-COMP:9925"/>
        <dbReference type="Rhea" id="RHEA-COMP:9945"/>
        <dbReference type="ChEBI" id="CHEBI:15377"/>
        <dbReference type="ChEBI" id="CHEBI:78784"/>
        <dbReference type="ChEBI" id="CHEBI:78827"/>
        <dbReference type="EC" id="4.2.1.59"/>
    </reaction>
</comment>
<evidence type="ECO:0000256" key="2">
    <source>
        <dbReference type="ARBA" id="ARBA00009174"/>
    </source>
</evidence>
<dbReference type="Proteomes" id="UP000199377">
    <property type="component" value="Unassembled WGS sequence"/>
</dbReference>
<dbReference type="EC" id="4.2.1.59" evidence="9"/>
<evidence type="ECO:0000313" key="11">
    <source>
        <dbReference type="Proteomes" id="UP000199377"/>
    </source>
</evidence>
<dbReference type="AlphaFoldDB" id="A0A1I3IQ63"/>
<keyword evidence="7 9" id="KW-0456">Lyase</keyword>
<dbReference type="GO" id="GO:0006633">
    <property type="term" value="P:fatty acid biosynthetic process"/>
    <property type="evidence" value="ECO:0007669"/>
    <property type="project" value="UniProtKB-UniRule"/>
</dbReference>
<comment type="function">
    <text evidence="8 9">Involved in unsaturated fatty acids biosynthesis. Catalyzes the dehydration of short chain beta-hydroxyacyl-ACPs and long chain saturated and unsaturated beta-hydroxyacyl-ACPs.</text>
</comment>
<reference evidence="10 11" key="1">
    <citation type="submission" date="2016-10" db="EMBL/GenBank/DDBJ databases">
        <authorList>
            <person name="de Groot N.N."/>
        </authorList>
    </citation>
    <scope>NUCLEOTIDE SEQUENCE [LARGE SCALE GENOMIC DNA]</scope>
    <source>
        <strain evidence="10 11">CGMCC 1.11030</strain>
    </source>
</reference>
<dbReference type="GO" id="GO:0016020">
    <property type="term" value="C:membrane"/>
    <property type="evidence" value="ECO:0007669"/>
    <property type="project" value="GOC"/>
</dbReference>
<organism evidence="10 11">
    <name type="scientific">Albimonas pacifica</name>
    <dbReference type="NCBI Taxonomy" id="1114924"/>
    <lineage>
        <taxon>Bacteria</taxon>
        <taxon>Pseudomonadati</taxon>
        <taxon>Pseudomonadota</taxon>
        <taxon>Alphaproteobacteria</taxon>
        <taxon>Rhodobacterales</taxon>
        <taxon>Paracoccaceae</taxon>
        <taxon>Albimonas</taxon>
    </lineage>
</organism>
<dbReference type="NCBIfam" id="TIGR01750">
    <property type="entry name" value="fabZ"/>
    <property type="match status" value="1"/>
</dbReference>
<keyword evidence="11" id="KW-1185">Reference proteome</keyword>
<evidence type="ECO:0000256" key="9">
    <source>
        <dbReference type="HAMAP-Rule" id="MF_00406"/>
    </source>
</evidence>
<dbReference type="GO" id="GO:0005737">
    <property type="term" value="C:cytoplasm"/>
    <property type="evidence" value="ECO:0007669"/>
    <property type="project" value="UniProtKB-SubCell"/>
</dbReference>
<evidence type="ECO:0000256" key="8">
    <source>
        <dbReference type="ARBA" id="ARBA00025049"/>
    </source>
</evidence>
<dbReference type="HAMAP" id="MF_00406">
    <property type="entry name" value="FabZ"/>
    <property type="match status" value="1"/>
</dbReference>
<dbReference type="InterPro" id="IPR029069">
    <property type="entry name" value="HotDog_dom_sf"/>
</dbReference>
<dbReference type="PANTHER" id="PTHR30272:SF1">
    <property type="entry name" value="3-HYDROXYACYL-[ACYL-CARRIER-PROTEIN] DEHYDRATASE"/>
    <property type="match status" value="1"/>
</dbReference>
<dbReference type="PANTHER" id="PTHR30272">
    <property type="entry name" value="3-HYDROXYACYL-[ACYL-CARRIER-PROTEIN] DEHYDRATASE"/>
    <property type="match status" value="1"/>
</dbReference>
<dbReference type="EMBL" id="FOQH01000007">
    <property type="protein sequence ID" value="SFI50094.1"/>
    <property type="molecule type" value="Genomic_DNA"/>
</dbReference>